<name>D2MPS4_9FIRM</name>
<dbReference type="eggNOG" id="COG2064">
    <property type="taxonomic scope" value="Bacteria"/>
</dbReference>
<dbReference type="EMBL" id="ADFR01000014">
    <property type="protein sequence ID" value="EFC05377.1"/>
    <property type="molecule type" value="Genomic_DNA"/>
</dbReference>
<evidence type="ECO:0000313" key="8">
    <source>
        <dbReference type="EMBL" id="EFC05377.1"/>
    </source>
</evidence>
<protein>
    <submittedName>
        <fullName evidence="8">Bacterial type II secretion system domain protein F</fullName>
    </submittedName>
</protein>
<keyword evidence="3 6" id="KW-0812">Transmembrane</keyword>
<dbReference type="STRING" id="679192.HMPREF9013_0311"/>
<feature type="transmembrane region" description="Helical" evidence="6">
    <location>
        <begin position="283"/>
        <end position="304"/>
    </location>
</feature>
<keyword evidence="4 6" id="KW-1133">Transmembrane helix</keyword>
<proteinExistence type="predicted"/>
<comment type="subcellular location">
    <subcellularLocation>
        <location evidence="1">Cell membrane</location>
        <topology evidence="1">Multi-pass membrane protein</topology>
    </subcellularLocation>
</comment>
<feature type="transmembrane region" description="Helical" evidence="6">
    <location>
        <begin position="132"/>
        <end position="156"/>
    </location>
</feature>
<keyword evidence="2" id="KW-1003">Cell membrane</keyword>
<feature type="domain" description="Type II secretion system protein GspF" evidence="7">
    <location>
        <begin position="174"/>
        <end position="300"/>
    </location>
</feature>
<dbReference type="RefSeq" id="WP_006627387.1">
    <property type="nucleotide sequence ID" value="NZ_ADFR01000014.1"/>
</dbReference>
<evidence type="ECO:0000256" key="2">
    <source>
        <dbReference type="ARBA" id="ARBA00022475"/>
    </source>
</evidence>
<dbReference type="PANTHER" id="PTHR35007:SF2">
    <property type="entry name" value="PILUS ASSEMBLE PROTEIN"/>
    <property type="match status" value="1"/>
</dbReference>
<evidence type="ECO:0000256" key="4">
    <source>
        <dbReference type="ARBA" id="ARBA00022989"/>
    </source>
</evidence>
<evidence type="ECO:0000256" key="5">
    <source>
        <dbReference type="ARBA" id="ARBA00023136"/>
    </source>
</evidence>
<evidence type="ECO:0000256" key="3">
    <source>
        <dbReference type="ARBA" id="ARBA00022692"/>
    </source>
</evidence>
<reference evidence="9" key="1">
    <citation type="submission" date="2009-12" db="EMBL/GenBank/DDBJ databases">
        <title>Sequence of Clostridiales genomosp. BVAB3 str. UPII9-5.</title>
        <authorList>
            <person name="Madupu R."/>
            <person name="Durkin A.S."/>
            <person name="Torralba M."/>
            <person name="Methe B."/>
            <person name="Sutton G.G."/>
            <person name="Strausberg R.L."/>
            <person name="Nelson K.E."/>
        </authorList>
    </citation>
    <scope>NUCLEOTIDE SEQUENCE [LARGE SCALE GENOMIC DNA]</scope>
    <source>
        <strain evidence="9">W1219</strain>
    </source>
</reference>
<keyword evidence="9" id="KW-1185">Reference proteome</keyword>
<dbReference type="AlphaFoldDB" id="D2MPS4"/>
<dbReference type="InterPro" id="IPR018076">
    <property type="entry name" value="T2SS_GspF_dom"/>
</dbReference>
<dbReference type="PANTHER" id="PTHR35007">
    <property type="entry name" value="INTEGRAL MEMBRANE PROTEIN-RELATED"/>
    <property type="match status" value="1"/>
</dbReference>
<evidence type="ECO:0000313" key="9">
    <source>
        <dbReference type="Proteomes" id="UP000005017"/>
    </source>
</evidence>
<evidence type="ECO:0000256" key="6">
    <source>
        <dbReference type="SAM" id="Phobius"/>
    </source>
</evidence>
<organism evidence="8 9">
    <name type="scientific">Bulleidia extructa W1219</name>
    <dbReference type="NCBI Taxonomy" id="679192"/>
    <lineage>
        <taxon>Bacteria</taxon>
        <taxon>Bacillati</taxon>
        <taxon>Bacillota</taxon>
        <taxon>Erysipelotrichia</taxon>
        <taxon>Erysipelotrichales</taxon>
        <taxon>Erysipelotrichaceae</taxon>
        <taxon>Bulleidia</taxon>
    </lineage>
</organism>
<evidence type="ECO:0000259" key="7">
    <source>
        <dbReference type="Pfam" id="PF00482"/>
    </source>
</evidence>
<feature type="transmembrane region" description="Helical" evidence="6">
    <location>
        <begin position="6"/>
        <end position="27"/>
    </location>
</feature>
<accession>D2MPS4</accession>
<comment type="caution">
    <text evidence="8">The sequence shown here is derived from an EMBL/GenBank/DDBJ whole genome shotgun (WGS) entry which is preliminary data.</text>
</comment>
<sequence length="313" mass="35369">MSQNLLILLISVSTGLFVYSMILVKFVNERTHLRLQLKDIAETENSLRRNSDDMDFENKSFYSRVIFPGIERLSLFIGRVFPIAQKDQDKLNLQLLQAGLRIKAQTYLTIRILVIAVCMIFTYIYIGPYHLYFGFSVMMSALGGILSGYIISRFVLASRVTRRQNLLEKQLPGFLDLLSVCVEAGLGFDQAIQYVCHEYKGELSDEFKVVQRDISLGSTRKQALMSLCQRVTSSQMTTFTAAVLQADEMGISLKNILNAQSRNVRLAYKNKIEEKAQKLSTKILIPMLIFIFPVIFIILLGPAVPGIMKALGS</sequence>
<dbReference type="Proteomes" id="UP000005017">
    <property type="component" value="Unassembled WGS sequence"/>
</dbReference>
<feature type="transmembrane region" description="Helical" evidence="6">
    <location>
        <begin position="108"/>
        <end position="126"/>
    </location>
</feature>
<evidence type="ECO:0000256" key="1">
    <source>
        <dbReference type="ARBA" id="ARBA00004651"/>
    </source>
</evidence>
<dbReference type="Pfam" id="PF00482">
    <property type="entry name" value="T2SSF"/>
    <property type="match status" value="1"/>
</dbReference>
<gene>
    <name evidence="8" type="ORF">HMPREF9013_0311</name>
</gene>
<dbReference type="GO" id="GO:0005886">
    <property type="term" value="C:plasma membrane"/>
    <property type="evidence" value="ECO:0007669"/>
    <property type="project" value="UniProtKB-SubCell"/>
</dbReference>
<dbReference type="OrthoDB" id="9810662at2"/>
<keyword evidence="5 6" id="KW-0472">Membrane</keyword>